<keyword evidence="4" id="KW-1185">Reference proteome</keyword>
<dbReference type="Proteomes" id="UP001620295">
    <property type="component" value="Unassembled WGS sequence"/>
</dbReference>
<keyword evidence="3" id="KW-0547">Nucleotide-binding</keyword>
<dbReference type="Pfam" id="PF13581">
    <property type="entry name" value="HATPase_c_2"/>
    <property type="match status" value="1"/>
</dbReference>
<reference evidence="3 4" key="1">
    <citation type="submission" date="2024-11" db="EMBL/GenBank/DDBJ databases">
        <title>The Natural Products Discovery Center: Release of the First 8490 Sequenced Strains for Exploring Actinobacteria Biosynthetic Diversity.</title>
        <authorList>
            <person name="Kalkreuter E."/>
            <person name="Kautsar S.A."/>
            <person name="Yang D."/>
            <person name="Bader C.D."/>
            <person name="Teijaro C.N."/>
            <person name="Fluegel L."/>
            <person name="Davis C.M."/>
            <person name="Simpson J.R."/>
            <person name="Lauterbach L."/>
            <person name="Steele A.D."/>
            <person name="Gui C."/>
            <person name="Meng S."/>
            <person name="Li G."/>
            <person name="Viehrig K."/>
            <person name="Ye F."/>
            <person name="Su P."/>
            <person name="Kiefer A.F."/>
            <person name="Nichols A."/>
            <person name="Cepeda A.J."/>
            <person name="Yan W."/>
            <person name="Fan B."/>
            <person name="Jiang Y."/>
            <person name="Adhikari A."/>
            <person name="Zheng C.-J."/>
            <person name="Schuster L."/>
            <person name="Cowan T.M."/>
            <person name="Smanski M.J."/>
            <person name="Chevrette M.G."/>
            <person name="De Carvalho L.P.S."/>
            <person name="Shen B."/>
        </authorList>
    </citation>
    <scope>NUCLEOTIDE SEQUENCE [LARGE SCALE GENOMIC DNA]</scope>
    <source>
        <strain evidence="3 4">NPDC020863</strain>
    </source>
</reference>
<evidence type="ECO:0000256" key="1">
    <source>
        <dbReference type="ARBA" id="ARBA00022527"/>
    </source>
</evidence>
<dbReference type="InterPro" id="IPR003594">
    <property type="entry name" value="HATPase_dom"/>
</dbReference>
<keyword evidence="1" id="KW-0418">Kinase</keyword>
<keyword evidence="3" id="KW-0067">ATP-binding</keyword>
<protein>
    <submittedName>
        <fullName evidence="3">ATP-binding protein</fullName>
    </submittedName>
</protein>
<feature type="domain" description="Histidine kinase/HSP90-like ATPase" evidence="2">
    <location>
        <begin position="32"/>
        <end position="139"/>
    </location>
</feature>
<dbReference type="InterPro" id="IPR036890">
    <property type="entry name" value="HATPase_C_sf"/>
</dbReference>
<evidence type="ECO:0000313" key="4">
    <source>
        <dbReference type="Proteomes" id="UP001620295"/>
    </source>
</evidence>
<evidence type="ECO:0000313" key="3">
    <source>
        <dbReference type="EMBL" id="MFK4266929.1"/>
    </source>
</evidence>
<name>A0ABW8LLY0_9ACTN</name>
<dbReference type="SUPFAM" id="SSF55874">
    <property type="entry name" value="ATPase domain of HSP90 chaperone/DNA topoisomerase II/histidine kinase"/>
    <property type="match status" value="1"/>
</dbReference>
<proteinExistence type="predicted"/>
<gene>
    <name evidence="3" type="ORF">ACI2L5_18585</name>
</gene>
<dbReference type="PANTHER" id="PTHR35526:SF3">
    <property type="entry name" value="ANTI-SIGMA-F FACTOR RSBW"/>
    <property type="match status" value="1"/>
</dbReference>
<dbReference type="CDD" id="cd16936">
    <property type="entry name" value="HATPase_RsbW-like"/>
    <property type="match status" value="1"/>
</dbReference>
<comment type="caution">
    <text evidence="3">The sequence shown here is derived from an EMBL/GenBank/DDBJ whole genome shotgun (WGS) entry which is preliminary data.</text>
</comment>
<dbReference type="Gene3D" id="3.30.565.10">
    <property type="entry name" value="Histidine kinase-like ATPase, C-terminal domain"/>
    <property type="match status" value="1"/>
</dbReference>
<keyword evidence="1" id="KW-0723">Serine/threonine-protein kinase</keyword>
<accession>A0ABW8LLY0</accession>
<organism evidence="3 4">
    <name type="scientific">Streptomyces milbemycinicus</name>
    <dbReference type="NCBI Taxonomy" id="476552"/>
    <lineage>
        <taxon>Bacteria</taxon>
        <taxon>Bacillati</taxon>
        <taxon>Actinomycetota</taxon>
        <taxon>Actinomycetes</taxon>
        <taxon>Kitasatosporales</taxon>
        <taxon>Streptomycetaceae</taxon>
        <taxon>Streptomyces</taxon>
    </lineage>
</organism>
<dbReference type="PANTHER" id="PTHR35526">
    <property type="entry name" value="ANTI-SIGMA-F FACTOR RSBW-RELATED"/>
    <property type="match status" value="1"/>
</dbReference>
<keyword evidence="1" id="KW-0808">Transferase</keyword>
<dbReference type="GO" id="GO:0005524">
    <property type="term" value="F:ATP binding"/>
    <property type="evidence" value="ECO:0007669"/>
    <property type="project" value="UniProtKB-KW"/>
</dbReference>
<sequence length="144" mass="15312">MSAQAQTQTPGAVFTQRFSSTLKGARLARLLALRRLDEWGFPCRSAESDTVAAIVAELAANAATHGRVPGRDFEVRLIRTAHTIRIEVADTLNEVGPPTDPAPVAPAPDSETGRGLLLVAAIAARWGVTDRMGPGKTVWAEIDT</sequence>
<dbReference type="EMBL" id="JBJDQH010000006">
    <property type="protein sequence ID" value="MFK4266929.1"/>
    <property type="molecule type" value="Genomic_DNA"/>
</dbReference>
<evidence type="ECO:0000259" key="2">
    <source>
        <dbReference type="Pfam" id="PF13581"/>
    </source>
</evidence>
<dbReference type="RefSeq" id="WP_404746662.1">
    <property type="nucleotide sequence ID" value="NZ_JBJDQH010000006.1"/>
</dbReference>
<dbReference type="InterPro" id="IPR050267">
    <property type="entry name" value="Anti-sigma-factor_SerPK"/>
</dbReference>